<dbReference type="AlphaFoldDB" id="A0A0M0K7B6"/>
<dbReference type="EMBL" id="JWZX01001129">
    <property type="protein sequence ID" value="KOO34699.1"/>
    <property type="molecule type" value="Genomic_DNA"/>
</dbReference>
<feature type="region of interest" description="Disordered" evidence="1">
    <location>
        <begin position="239"/>
        <end position="269"/>
    </location>
</feature>
<evidence type="ECO:0000313" key="2">
    <source>
        <dbReference type="EMBL" id="KOO34699.1"/>
    </source>
</evidence>
<dbReference type="Gene3D" id="3.10.110.10">
    <property type="entry name" value="Ubiquitin Conjugating Enzyme"/>
    <property type="match status" value="1"/>
</dbReference>
<dbReference type="SUPFAM" id="SSF54495">
    <property type="entry name" value="UBC-like"/>
    <property type="match status" value="1"/>
</dbReference>
<protein>
    <submittedName>
        <fullName evidence="2">Uncharacterized protein</fullName>
    </submittedName>
</protein>
<evidence type="ECO:0000256" key="1">
    <source>
        <dbReference type="SAM" id="MobiDB-lite"/>
    </source>
</evidence>
<sequence>MASGEEDAPLLLALDDASPCTLLDVLAVGGIAPHLSELIDPSALAALASCSKECAAQLSDGRLWASLLAQHFGMTTAEANGLRDPRRTFAQRTVCARWSLAMPTPRRRRSSGAAPPLTPRTVMRKPPPIAQSSSWSPESEAENDKDGSPPRRRPALRRLQSNVDGEEASKASRPIMAACTVARLREGLKQLMLSGSEGLQACPVSPGDWSRWSARLACANDGSAVSGLEIELAMRYPADGSADGSAPDTSHGTSHGTEDDEGGKFPTEAHEGLPRIRVRQPVGLFHPNVDATTGEVSVRALARRCSSVALVSEQLRAVAGLLQRPAFDVAPVNEEAAAMWFGERAVLSARLRARPAQRPAQRPSPIAAPLLTRGLTT</sequence>
<proteinExistence type="predicted"/>
<reference evidence="3" key="1">
    <citation type="journal article" date="2015" name="PLoS Genet.">
        <title>Genome Sequence and Transcriptome Analyses of Chrysochromulina tobin: Metabolic Tools for Enhanced Algal Fitness in the Prominent Order Prymnesiales (Haptophyceae).</title>
        <authorList>
            <person name="Hovde B.T."/>
            <person name="Deodato C.R."/>
            <person name="Hunsperger H.M."/>
            <person name="Ryken S.A."/>
            <person name="Yost W."/>
            <person name="Jha R.K."/>
            <person name="Patterson J."/>
            <person name="Monnat R.J. Jr."/>
            <person name="Barlow S.B."/>
            <person name="Starkenburg S.R."/>
            <person name="Cattolico R.A."/>
        </authorList>
    </citation>
    <scope>NUCLEOTIDE SEQUENCE</scope>
    <source>
        <strain evidence="3">CCMP291</strain>
    </source>
</reference>
<feature type="region of interest" description="Disordered" evidence="1">
    <location>
        <begin position="100"/>
        <end position="172"/>
    </location>
</feature>
<accession>A0A0M0K7B6</accession>
<dbReference type="Proteomes" id="UP000037460">
    <property type="component" value="Unassembled WGS sequence"/>
</dbReference>
<name>A0A0M0K7B6_9EUKA</name>
<keyword evidence="3" id="KW-1185">Reference proteome</keyword>
<organism evidence="2 3">
    <name type="scientific">Chrysochromulina tobinii</name>
    <dbReference type="NCBI Taxonomy" id="1460289"/>
    <lineage>
        <taxon>Eukaryota</taxon>
        <taxon>Haptista</taxon>
        <taxon>Haptophyta</taxon>
        <taxon>Prymnesiophyceae</taxon>
        <taxon>Prymnesiales</taxon>
        <taxon>Chrysochromulinaceae</taxon>
        <taxon>Chrysochromulina</taxon>
    </lineage>
</organism>
<evidence type="ECO:0000313" key="3">
    <source>
        <dbReference type="Proteomes" id="UP000037460"/>
    </source>
</evidence>
<feature type="region of interest" description="Disordered" evidence="1">
    <location>
        <begin position="356"/>
        <end position="377"/>
    </location>
</feature>
<comment type="caution">
    <text evidence="2">The sequence shown here is derived from an EMBL/GenBank/DDBJ whole genome shotgun (WGS) entry which is preliminary data.</text>
</comment>
<gene>
    <name evidence="2" type="ORF">Ctob_011955</name>
</gene>
<dbReference type="InterPro" id="IPR016135">
    <property type="entry name" value="UBQ-conjugating_enzyme/RWD"/>
</dbReference>
<feature type="compositionally biased region" description="Low complexity" evidence="1">
    <location>
        <begin position="356"/>
        <end position="369"/>
    </location>
</feature>